<evidence type="ECO:0000313" key="2">
    <source>
        <dbReference type="EMBL" id="WFC98231.1"/>
    </source>
</evidence>
<keyword evidence="1" id="KW-0812">Transmembrane</keyword>
<proteinExistence type="predicted"/>
<reference evidence="2 3" key="1">
    <citation type="submission" date="2023-03" db="EMBL/GenBank/DDBJ databases">
        <title>Mating type loci evolution in Malassezia.</title>
        <authorList>
            <person name="Coelho M.A."/>
        </authorList>
    </citation>
    <scope>NUCLEOTIDE SEQUENCE [LARGE SCALE GENOMIC DNA]</scope>
    <source>
        <strain evidence="2 3">CBS 9725</strain>
    </source>
</reference>
<sequence length="125" mass="14538">MLERANNDAVLRHRHAREVDGMPLARPPQIQVPHGHEGDDYIVLRPPVRPEKSKPSIFSPIYNLAWRIYIGSYGTFGMFLLEPYEQIILLFIYVLLLVGIGIAFMHFPAYLQSMLRRLHYYITGE</sequence>
<evidence type="ECO:0000256" key="1">
    <source>
        <dbReference type="SAM" id="Phobius"/>
    </source>
</evidence>
<keyword evidence="1" id="KW-1133">Transmembrane helix</keyword>
<dbReference type="AlphaFoldDB" id="A0AAJ6CHV8"/>
<organism evidence="2 3">
    <name type="scientific">Malassezia yamatoensis</name>
    <dbReference type="NCBI Taxonomy" id="253288"/>
    <lineage>
        <taxon>Eukaryota</taxon>
        <taxon>Fungi</taxon>
        <taxon>Dikarya</taxon>
        <taxon>Basidiomycota</taxon>
        <taxon>Ustilaginomycotina</taxon>
        <taxon>Malasseziomycetes</taxon>
        <taxon>Malasseziales</taxon>
        <taxon>Malasseziaceae</taxon>
        <taxon>Malassezia</taxon>
    </lineage>
</organism>
<gene>
    <name evidence="2" type="ORF">MYAM1_000956</name>
</gene>
<dbReference type="EMBL" id="CP119943">
    <property type="protein sequence ID" value="WFC98231.1"/>
    <property type="molecule type" value="Genomic_DNA"/>
</dbReference>
<accession>A0AAJ6CHV8</accession>
<name>A0AAJ6CHV8_9BASI</name>
<protein>
    <submittedName>
        <fullName evidence="2">Uncharacterized protein</fullName>
    </submittedName>
</protein>
<feature type="transmembrane region" description="Helical" evidence="1">
    <location>
        <begin position="61"/>
        <end position="81"/>
    </location>
</feature>
<dbReference type="Proteomes" id="UP001219567">
    <property type="component" value="Chromosome 1"/>
</dbReference>
<evidence type="ECO:0000313" key="3">
    <source>
        <dbReference type="Proteomes" id="UP001219567"/>
    </source>
</evidence>
<keyword evidence="1" id="KW-0472">Membrane</keyword>
<keyword evidence="3" id="KW-1185">Reference proteome</keyword>
<feature type="transmembrane region" description="Helical" evidence="1">
    <location>
        <begin position="87"/>
        <end position="111"/>
    </location>
</feature>